<proteinExistence type="predicted"/>
<keyword evidence="7" id="KW-1185">Reference proteome</keyword>
<protein>
    <recommendedName>
        <fullName evidence="8">28S ribosomal protein S30, mitochondrial</fullName>
    </recommendedName>
</protein>
<comment type="subcellular location">
    <subcellularLocation>
        <location evidence="1">Mitochondrion</location>
    </subcellularLocation>
</comment>
<dbReference type="AlphaFoldDB" id="A0A2A2J8F0"/>
<accession>A0A2A2J8F0</accession>
<evidence type="ECO:0008006" key="8">
    <source>
        <dbReference type="Google" id="ProtNLM"/>
    </source>
</evidence>
<dbReference type="OrthoDB" id="7663298at2759"/>
<keyword evidence="2" id="KW-0689">Ribosomal protein</keyword>
<sequence>MRSCPSTALLSNRLARRLYLNSAATCSNSNITVESSIEAKTDKPTPKPKRPNATPETAYKPPYYANKSHIPTKGHHWTHEEFHNEGIRDGSGARLHDYFEMRKLVERAPTIQDKIDLVNPYERPWSRFEKTWHRTTHPPLSSPRKAWCLGELPLSYTCLDFYKYITKTRIVEKKLDGFYKSLNFPTEHLESIMGEGPHFLNNIFYGLVGADEKVQDIFTSLFDRALDTAAHNQKRLSEFRVSYNVPSEAFWIRSGFNFLYDEEDIVTGKVEKNYRYLSKFTGDDRRKLGELAFCLRDKHWVQVRTSAPSPILFPLDDTEATQPLFDDSVDVEKDVLFQPMVYNLPVDADPLWQCPGYFVESGETKKHVQFAIKSILPLRKRFEDYYCKYSAPEYPLPLQILLKPEFRGDFVDLVKAQAIASLFGTLCAEAHTNGFTQYNDVDRPFVSQLMLTDGYCCYFAIAQLNTLAFNIQCEGFDNPRTNVVYFEGPIPMVMEGENEGGKSRGDNWSESRANLPFLPLLLRQEDLKPNPLPLLRMLQMILWKGQ</sequence>
<keyword evidence="4" id="KW-0687">Ribonucleoprotein</keyword>
<dbReference type="InterPro" id="IPR039982">
    <property type="entry name" value="Ribosomal_mL65"/>
</dbReference>
<keyword evidence="3" id="KW-0496">Mitochondrion</keyword>
<feature type="region of interest" description="Disordered" evidence="5">
    <location>
        <begin position="35"/>
        <end position="62"/>
    </location>
</feature>
<dbReference type="PANTHER" id="PTHR13014">
    <property type="entry name" value="MITOCHONDRIAL 28S RIBOSOMAL PROTEIN S30/P52 PRO-APOTOTIC PROTEIN"/>
    <property type="match status" value="1"/>
</dbReference>
<dbReference type="Pfam" id="PF07147">
    <property type="entry name" value="PDCD9"/>
    <property type="match status" value="1"/>
</dbReference>
<evidence type="ECO:0000256" key="4">
    <source>
        <dbReference type="ARBA" id="ARBA00023274"/>
    </source>
</evidence>
<dbReference type="GO" id="GO:0005762">
    <property type="term" value="C:mitochondrial large ribosomal subunit"/>
    <property type="evidence" value="ECO:0007669"/>
    <property type="project" value="TreeGrafter"/>
</dbReference>
<dbReference type="EMBL" id="LIAE01010614">
    <property type="protein sequence ID" value="PAV57915.1"/>
    <property type="molecule type" value="Genomic_DNA"/>
</dbReference>
<evidence type="ECO:0000313" key="7">
    <source>
        <dbReference type="Proteomes" id="UP000218231"/>
    </source>
</evidence>
<organism evidence="6 7">
    <name type="scientific">Diploscapter pachys</name>
    <dbReference type="NCBI Taxonomy" id="2018661"/>
    <lineage>
        <taxon>Eukaryota</taxon>
        <taxon>Metazoa</taxon>
        <taxon>Ecdysozoa</taxon>
        <taxon>Nematoda</taxon>
        <taxon>Chromadorea</taxon>
        <taxon>Rhabditida</taxon>
        <taxon>Rhabditina</taxon>
        <taxon>Rhabditomorpha</taxon>
        <taxon>Rhabditoidea</taxon>
        <taxon>Rhabditidae</taxon>
        <taxon>Diploscapter</taxon>
    </lineage>
</organism>
<dbReference type="GO" id="GO:0006412">
    <property type="term" value="P:translation"/>
    <property type="evidence" value="ECO:0007669"/>
    <property type="project" value="InterPro"/>
</dbReference>
<dbReference type="PANTHER" id="PTHR13014:SF3">
    <property type="entry name" value="LARGE RIBOSOMAL SUBUNIT PROTEIN ML65"/>
    <property type="match status" value="1"/>
</dbReference>
<evidence type="ECO:0000256" key="3">
    <source>
        <dbReference type="ARBA" id="ARBA00023128"/>
    </source>
</evidence>
<evidence type="ECO:0000256" key="5">
    <source>
        <dbReference type="SAM" id="MobiDB-lite"/>
    </source>
</evidence>
<gene>
    <name evidence="6" type="ORF">WR25_23819</name>
</gene>
<dbReference type="InterPro" id="IPR010793">
    <property type="entry name" value="Ribosomal_mL37/mL65"/>
</dbReference>
<evidence type="ECO:0000313" key="6">
    <source>
        <dbReference type="EMBL" id="PAV57915.1"/>
    </source>
</evidence>
<name>A0A2A2J8F0_9BILA</name>
<comment type="caution">
    <text evidence="6">The sequence shown here is derived from an EMBL/GenBank/DDBJ whole genome shotgun (WGS) entry which is preliminary data.</text>
</comment>
<evidence type="ECO:0000256" key="2">
    <source>
        <dbReference type="ARBA" id="ARBA00022980"/>
    </source>
</evidence>
<dbReference type="Proteomes" id="UP000218231">
    <property type="component" value="Unassembled WGS sequence"/>
</dbReference>
<reference evidence="6 7" key="1">
    <citation type="journal article" date="2017" name="Curr. Biol.">
        <title>Genome architecture and evolution of a unichromosomal asexual nematode.</title>
        <authorList>
            <person name="Fradin H."/>
            <person name="Zegar C."/>
            <person name="Gutwein M."/>
            <person name="Lucas J."/>
            <person name="Kovtun M."/>
            <person name="Corcoran D."/>
            <person name="Baugh L.R."/>
            <person name="Kiontke K."/>
            <person name="Gunsalus K."/>
            <person name="Fitch D.H."/>
            <person name="Piano F."/>
        </authorList>
    </citation>
    <scope>NUCLEOTIDE SEQUENCE [LARGE SCALE GENOMIC DNA]</scope>
    <source>
        <strain evidence="6">PF1309</strain>
    </source>
</reference>
<evidence type="ECO:0000256" key="1">
    <source>
        <dbReference type="ARBA" id="ARBA00004173"/>
    </source>
</evidence>
<dbReference type="GO" id="GO:0003735">
    <property type="term" value="F:structural constituent of ribosome"/>
    <property type="evidence" value="ECO:0007669"/>
    <property type="project" value="InterPro"/>
</dbReference>
<dbReference type="STRING" id="2018661.A0A2A2J8F0"/>